<protein>
    <submittedName>
        <fullName evidence="1">Uncharacterized protein</fullName>
    </submittedName>
</protein>
<accession>A0A6J4UXG6</accession>
<name>A0A6J4UXG6_9CYAN</name>
<dbReference type="AlphaFoldDB" id="A0A6J4UXG6"/>
<dbReference type="EMBL" id="CADCWO010000042">
    <property type="protein sequence ID" value="CAA9561264.1"/>
    <property type="molecule type" value="Genomic_DNA"/>
</dbReference>
<evidence type="ECO:0000313" key="1">
    <source>
        <dbReference type="EMBL" id="CAA9561264.1"/>
    </source>
</evidence>
<reference evidence="1" key="1">
    <citation type="submission" date="2020-02" db="EMBL/GenBank/DDBJ databases">
        <authorList>
            <person name="Meier V. D."/>
        </authorList>
    </citation>
    <scope>NUCLEOTIDE SEQUENCE</scope>
    <source>
        <strain evidence="1">AVDCRST_MAG81</strain>
    </source>
</reference>
<sequence>MGSENLIEEALGVETWQDYQELFLLPSMCFHHWLPKGIVKLSSREGDY</sequence>
<organism evidence="1">
    <name type="scientific">uncultured Synechococcales cyanobacterium</name>
    <dbReference type="NCBI Taxonomy" id="1936017"/>
    <lineage>
        <taxon>Bacteria</taxon>
        <taxon>Bacillati</taxon>
        <taxon>Cyanobacteriota</taxon>
        <taxon>Cyanophyceae</taxon>
        <taxon>Synechococcales</taxon>
        <taxon>environmental samples</taxon>
    </lineage>
</organism>
<gene>
    <name evidence="1" type="ORF">AVDCRST_MAG81-671</name>
</gene>
<proteinExistence type="predicted"/>